<name>A0ABR0AXE6_9CRUS</name>
<evidence type="ECO:0000313" key="2">
    <source>
        <dbReference type="Proteomes" id="UP001234178"/>
    </source>
</evidence>
<organism evidence="1 2">
    <name type="scientific">Daphnia magna</name>
    <dbReference type="NCBI Taxonomy" id="35525"/>
    <lineage>
        <taxon>Eukaryota</taxon>
        <taxon>Metazoa</taxon>
        <taxon>Ecdysozoa</taxon>
        <taxon>Arthropoda</taxon>
        <taxon>Crustacea</taxon>
        <taxon>Branchiopoda</taxon>
        <taxon>Diplostraca</taxon>
        <taxon>Cladocera</taxon>
        <taxon>Anomopoda</taxon>
        <taxon>Daphniidae</taxon>
        <taxon>Daphnia</taxon>
    </lineage>
</organism>
<evidence type="ECO:0000313" key="1">
    <source>
        <dbReference type="EMBL" id="KAK4029714.1"/>
    </source>
</evidence>
<gene>
    <name evidence="1" type="ORF">OUZ56_022683</name>
</gene>
<protein>
    <submittedName>
        <fullName evidence="1">Uncharacterized protein</fullName>
    </submittedName>
</protein>
<sequence>MDCFTAEWSTAIYNVTDPTIENQKETRTGSLFPFSFTKRCNRFQKSTFPLLFLTDCATQLSHTRKLRKNKTRETGRKMNTARWDPVKKGHETMVFAPDDQASDKSLGHSSSSNWEIPSADGILFDVCWNVTIGMERSLVVLQQYQPKFWVEALPNQPPASPPLGRLLMATRRALSVELANG</sequence>
<reference evidence="1 2" key="1">
    <citation type="journal article" date="2023" name="Nucleic Acids Res.">
        <title>The hologenome of Daphnia magna reveals possible DNA methylation and microbiome-mediated evolution of the host genome.</title>
        <authorList>
            <person name="Chaturvedi A."/>
            <person name="Li X."/>
            <person name="Dhandapani V."/>
            <person name="Marshall H."/>
            <person name="Kissane S."/>
            <person name="Cuenca-Cambronero M."/>
            <person name="Asole G."/>
            <person name="Calvet F."/>
            <person name="Ruiz-Romero M."/>
            <person name="Marangio P."/>
            <person name="Guigo R."/>
            <person name="Rago D."/>
            <person name="Mirbahai L."/>
            <person name="Eastwood N."/>
            <person name="Colbourne J.K."/>
            <person name="Zhou J."/>
            <person name="Mallon E."/>
            <person name="Orsini L."/>
        </authorList>
    </citation>
    <scope>NUCLEOTIDE SEQUENCE [LARGE SCALE GENOMIC DNA]</scope>
    <source>
        <strain evidence="1">LRV0_1</strain>
    </source>
</reference>
<keyword evidence="2" id="KW-1185">Reference proteome</keyword>
<dbReference type="Proteomes" id="UP001234178">
    <property type="component" value="Unassembled WGS sequence"/>
</dbReference>
<comment type="caution">
    <text evidence="1">The sequence shown here is derived from an EMBL/GenBank/DDBJ whole genome shotgun (WGS) entry which is preliminary data.</text>
</comment>
<proteinExistence type="predicted"/>
<dbReference type="EMBL" id="JAOYFB010000039">
    <property type="protein sequence ID" value="KAK4029714.1"/>
    <property type="molecule type" value="Genomic_DNA"/>
</dbReference>
<accession>A0ABR0AXE6</accession>